<dbReference type="InterPro" id="IPR013078">
    <property type="entry name" value="His_Pase_superF_clade-1"/>
</dbReference>
<dbReference type="InterPro" id="IPR020084">
    <property type="entry name" value="NUDIX_hydrolase_CS"/>
</dbReference>
<dbReference type="PANTHER" id="PTHR21340:SF0">
    <property type="entry name" value="BIS(5'-NUCLEOSYL)-TETRAPHOSPHATASE [ASYMMETRICAL]"/>
    <property type="match status" value="1"/>
</dbReference>
<dbReference type="RefSeq" id="WP_253647798.1">
    <property type="nucleotide sequence ID" value="NZ_BAAAMO010000002.1"/>
</dbReference>
<keyword evidence="1" id="KW-0378">Hydrolase</keyword>
<dbReference type="InterPro" id="IPR051325">
    <property type="entry name" value="Nudix_hydrolase_domain"/>
</dbReference>
<dbReference type="Gene3D" id="3.40.50.1240">
    <property type="entry name" value="Phosphoglycerate mutase-like"/>
    <property type="match status" value="1"/>
</dbReference>
<name>A0ABW3G102_9NOCA</name>
<dbReference type="Pfam" id="PF00300">
    <property type="entry name" value="His_Phos_1"/>
    <property type="match status" value="1"/>
</dbReference>
<dbReference type="SUPFAM" id="SSF55811">
    <property type="entry name" value="Nudix"/>
    <property type="match status" value="1"/>
</dbReference>
<dbReference type="EMBL" id="JBHTIL010000001">
    <property type="protein sequence ID" value="MFD0924136.1"/>
    <property type="molecule type" value="Genomic_DNA"/>
</dbReference>
<dbReference type="InterPro" id="IPR000086">
    <property type="entry name" value="NUDIX_hydrolase_dom"/>
</dbReference>
<dbReference type="CDD" id="cd07040">
    <property type="entry name" value="HP"/>
    <property type="match status" value="1"/>
</dbReference>
<proteinExistence type="predicted"/>
<dbReference type="SUPFAM" id="SSF53254">
    <property type="entry name" value="Phosphoglycerate mutase-like"/>
    <property type="match status" value="1"/>
</dbReference>
<evidence type="ECO:0000313" key="4">
    <source>
        <dbReference type="Proteomes" id="UP001597068"/>
    </source>
</evidence>
<feature type="domain" description="Nudix hydrolase" evidence="2">
    <location>
        <begin position="6"/>
        <end position="134"/>
    </location>
</feature>
<dbReference type="InterPro" id="IPR015797">
    <property type="entry name" value="NUDIX_hydrolase-like_dom_sf"/>
</dbReference>
<dbReference type="Pfam" id="PF00293">
    <property type="entry name" value="NUDIX"/>
    <property type="match status" value="1"/>
</dbReference>
<evidence type="ECO:0000259" key="2">
    <source>
        <dbReference type="PROSITE" id="PS51462"/>
    </source>
</evidence>
<dbReference type="PROSITE" id="PS51462">
    <property type="entry name" value="NUDIX"/>
    <property type="match status" value="1"/>
</dbReference>
<gene>
    <name evidence="3" type="ORF">ACFQ04_00145</name>
</gene>
<dbReference type="CDD" id="cd03673">
    <property type="entry name" value="NUDIX_Ap6A_hydrolase"/>
    <property type="match status" value="1"/>
</dbReference>
<dbReference type="PROSITE" id="PS00893">
    <property type="entry name" value="NUDIX_BOX"/>
    <property type="match status" value="1"/>
</dbReference>
<keyword evidence="4" id="KW-1185">Reference proteome</keyword>
<accession>A0ABW3G102</accession>
<dbReference type="SMART" id="SM00855">
    <property type="entry name" value="PGAM"/>
    <property type="match status" value="1"/>
</dbReference>
<dbReference type="Proteomes" id="UP001597068">
    <property type="component" value="Unassembled WGS sequence"/>
</dbReference>
<comment type="caution">
    <text evidence="3">The sequence shown here is derived from an EMBL/GenBank/DDBJ whole genome shotgun (WGS) entry which is preliminary data.</text>
</comment>
<organism evidence="3 4">
    <name type="scientific">Williamsia deligens</name>
    <dbReference type="NCBI Taxonomy" id="321325"/>
    <lineage>
        <taxon>Bacteria</taxon>
        <taxon>Bacillati</taxon>
        <taxon>Actinomycetota</taxon>
        <taxon>Actinomycetes</taxon>
        <taxon>Mycobacteriales</taxon>
        <taxon>Nocardiaceae</taxon>
        <taxon>Williamsia</taxon>
    </lineage>
</organism>
<reference evidence="4" key="1">
    <citation type="journal article" date="2019" name="Int. J. Syst. Evol. Microbiol.">
        <title>The Global Catalogue of Microorganisms (GCM) 10K type strain sequencing project: providing services to taxonomists for standard genome sequencing and annotation.</title>
        <authorList>
            <consortium name="The Broad Institute Genomics Platform"/>
            <consortium name="The Broad Institute Genome Sequencing Center for Infectious Disease"/>
            <person name="Wu L."/>
            <person name="Ma J."/>
        </authorList>
    </citation>
    <scope>NUCLEOTIDE SEQUENCE [LARGE SCALE GENOMIC DNA]</scope>
    <source>
        <strain evidence="4">CCUG 50873</strain>
    </source>
</reference>
<dbReference type="InterPro" id="IPR029033">
    <property type="entry name" value="His_PPase_superfam"/>
</dbReference>
<dbReference type="PANTHER" id="PTHR21340">
    <property type="entry name" value="DIADENOSINE 5,5-P1,P4-TETRAPHOSPHATE PYROPHOSPHOHYDROLASE MUTT"/>
    <property type="match status" value="1"/>
</dbReference>
<evidence type="ECO:0000256" key="1">
    <source>
        <dbReference type="ARBA" id="ARBA00022801"/>
    </source>
</evidence>
<sequence>MATQKRRVFAAGGVVWRPVSSYGGVEIAMIHRPHYDDWTLPKGKRESGENLVATAIREIAEETGCLTRLGRRLTTVSYDVSAGRKVVHYWSARWLEGDFVENDEVDEMRWVDPAEAAALASYPADRKVLKEFGRLPADLHTVLIVRHAKAGRASRYRGDDRLRPLERVGRLQAEKIVDQGLAFGAEHVHSADRTRCLQTVEPLALSLNAPIVVERSLSEEAYRDDPGPALSRIRELAASDGVHIVCSQGKVIPGLVHAWTAEHGVTLPRARNRKASMWVVSMLDGVIVAADHVDSPLR</sequence>
<protein>
    <submittedName>
        <fullName evidence="3">NUDIX domain-containing protein</fullName>
    </submittedName>
</protein>
<dbReference type="Gene3D" id="3.90.79.10">
    <property type="entry name" value="Nucleoside Triphosphate Pyrophosphohydrolase"/>
    <property type="match status" value="1"/>
</dbReference>
<evidence type="ECO:0000313" key="3">
    <source>
        <dbReference type="EMBL" id="MFD0924136.1"/>
    </source>
</evidence>